<keyword evidence="2" id="KW-1185">Reference proteome</keyword>
<dbReference type="AlphaFoldDB" id="A0A2N8L400"/>
<accession>A0A2N8L400</accession>
<organism evidence="1 2">
    <name type="scientific">Kinneretia aquatilis</name>
    <dbReference type="NCBI Taxonomy" id="2070761"/>
    <lineage>
        <taxon>Bacteria</taxon>
        <taxon>Pseudomonadati</taxon>
        <taxon>Pseudomonadota</taxon>
        <taxon>Betaproteobacteria</taxon>
        <taxon>Burkholderiales</taxon>
        <taxon>Sphaerotilaceae</taxon>
        <taxon>Roseateles</taxon>
    </lineage>
</organism>
<dbReference type="GO" id="GO:0050151">
    <property type="term" value="F:oleate hydratase activity"/>
    <property type="evidence" value="ECO:0007669"/>
    <property type="project" value="InterPro"/>
</dbReference>
<dbReference type="PANTHER" id="PTHR37417">
    <property type="entry name" value="67 KDA MYOSIN-CROSS-REACTIVE ANTIGEN FAMILY PROTEIN (AFU_ORTHOLOGUE AFUA_5G09970)"/>
    <property type="match status" value="1"/>
</dbReference>
<proteinExistence type="predicted"/>
<gene>
    <name evidence="1" type="ORF">C1O66_00450</name>
</gene>
<dbReference type="EMBL" id="POSP01000001">
    <property type="protein sequence ID" value="PND40429.1"/>
    <property type="molecule type" value="Genomic_DNA"/>
</dbReference>
<evidence type="ECO:0000313" key="2">
    <source>
        <dbReference type="Proteomes" id="UP000235916"/>
    </source>
</evidence>
<comment type="caution">
    <text evidence="1">The sequence shown here is derived from an EMBL/GenBank/DDBJ whole genome shotgun (WGS) entry which is preliminary data.</text>
</comment>
<name>A0A2N8L400_9BURK</name>
<dbReference type="Gene3D" id="3.50.50.60">
    <property type="entry name" value="FAD/NAD(P)-binding domain"/>
    <property type="match status" value="2"/>
</dbReference>
<dbReference type="SUPFAM" id="SSF51905">
    <property type="entry name" value="FAD/NAD(P)-binding domain"/>
    <property type="match status" value="1"/>
</dbReference>
<dbReference type="Proteomes" id="UP000235916">
    <property type="component" value="Unassembled WGS sequence"/>
</dbReference>
<dbReference type="RefSeq" id="WP_102766563.1">
    <property type="nucleotide sequence ID" value="NZ_POSP01000001.1"/>
</dbReference>
<dbReference type="Pfam" id="PF06100">
    <property type="entry name" value="MCRA"/>
    <property type="match status" value="1"/>
</dbReference>
<dbReference type="GO" id="GO:0006631">
    <property type="term" value="P:fatty acid metabolic process"/>
    <property type="evidence" value="ECO:0007669"/>
    <property type="project" value="InterPro"/>
</dbReference>
<reference evidence="1 2" key="1">
    <citation type="submission" date="2018-01" db="EMBL/GenBank/DDBJ databases">
        <title>Draft genome sequence of Paucibacter aquatile CR182 isolated from freshwater of the Nakdong River.</title>
        <authorList>
            <person name="Choi A."/>
            <person name="Chung E.J."/>
        </authorList>
    </citation>
    <scope>NUCLEOTIDE SEQUENCE [LARGE SCALE GENOMIC DNA]</scope>
    <source>
        <strain evidence="1 2">CR182</strain>
    </source>
</reference>
<dbReference type="Gene3D" id="3.30.9.80">
    <property type="match status" value="1"/>
</dbReference>
<dbReference type="OrthoDB" id="4540221at2"/>
<sequence length="532" mass="59511">MTTPQSTRPIDPSFRAYLLGGGIGSMAAAAFMIRDAGVAGAQIHILEALPLMGGSLDGAGDAERGYSLRGGRMLTTDNYECTWDLFKSIPSLEHPGQSVLGETLDFNEKYKAHSQARLVNRQRAKVPVESMGFSMHDRLELLKLSNASEEELGTSTITDWLSPAFFETEFWFMWATTFAFQPWHSAVEFKRYLHRFMMEFSRIETLGGVKRTVYNQYDSFVRPLQAWLREQGVNFVMDCQVTDLEHVETEGQFQVTAICCQRAGQAERIALGPQDLVFLQNGSMTDASSLGSMHSAPPKLNKQDSQGWALWEKLAQGRPEFGNPAAFNSSIAESMWESFTVTLKDTAFFDKMRAFSGNEPGTGGLVTFKDSNWLMSIVLAHQPHFANQPADVQVFWGYALFPDRVGDFVAKPMSECTGEEILRELCGHLRFDLGAVAQANCIPCRMPYITSMFMPRALSDRPLPVPRNSRNLAFVSQFVEIPDDVVFTVEYSVRAAQMAVYQLLNVPRPVPPILRHDHSLKVQLDALVKALK</sequence>
<protein>
    <submittedName>
        <fullName evidence="1">Oleate hydratase</fullName>
    </submittedName>
</protein>
<dbReference type="NCBIfam" id="NF010584">
    <property type="entry name" value="PRK13977.1"/>
    <property type="match status" value="1"/>
</dbReference>
<evidence type="ECO:0000313" key="1">
    <source>
        <dbReference type="EMBL" id="PND40429.1"/>
    </source>
</evidence>
<dbReference type="InterPro" id="IPR036188">
    <property type="entry name" value="FAD/NAD-bd_sf"/>
</dbReference>
<dbReference type="PANTHER" id="PTHR37417:SF2">
    <property type="entry name" value="67 KDA MYOSIN-CROSS-REACTIVE ANTIGEN FAMILY PROTEIN (AFU_ORTHOLOGUE AFUA_5G09970)"/>
    <property type="match status" value="1"/>
</dbReference>
<dbReference type="InterPro" id="IPR010354">
    <property type="entry name" value="Oleate_hydratase"/>
</dbReference>
<dbReference type="GO" id="GO:0071949">
    <property type="term" value="F:FAD binding"/>
    <property type="evidence" value="ECO:0007669"/>
    <property type="project" value="InterPro"/>
</dbReference>